<feature type="compositionally biased region" description="Polar residues" evidence="1">
    <location>
        <begin position="1"/>
        <end position="15"/>
    </location>
</feature>
<gene>
    <name evidence="3" type="ORF">BGZ80_010273</name>
</gene>
<name>A0A9P6N6L5_9FUNG</name>
<dbReference type="PANTHER" id="PTHR43328">
    <property type="entry name" value="ACETYLTRANSFERASE-RELATED"/>
    <property type="match status" value="1"/>
</dbReference>
<dbReference type="InterPro" id="IPR016181">
    <property type="entry name" value="Acyl_CoA_acyltransferase"/>
</dbReference>
<accession>A0A9P6N6L5</accession>
<dbReference type="GO" id="GO:0016747">
    <property type="term" value="F:acyltransferase activity, transferring groups other than amino-acyl groups"/>
    <property type="evidence" value="ECO:0007669"/>
    <property type="project" value="InterPro"/>
</dbReference>
<dbReference type="AlphaFoldDB" id="A0A9P6N6L5"/>
<reference evidence="3" key="1">
    <citation type="journal article" date="2020" name="Fungal Divers.">
        <title>Resolving the Mortierellaceae phylogeny through synthesis of multi-gene phylogenetics and phylogenomics.</title>
        <authorList>
            <person name="Vandepol N."/>
            <person name="Liber J."/>
            <person name="Desiro A."/>
            <person name="Na H."/>
            <person name="Kennedy M."/>
            <person name="Barry K."/>
            <person name="Grigoriev I.V."/>
            <person name="Miller A.N."/>
            <person name="O'Donnell K."/>
            <person name="Stajich J.E."/>
            <person name="Bonito G."/>
        </authorList>
    </citation>
    <scope>NUCLEOTIDE SEQUENCE</scope>
    <source>
        <strain evidence="3">NRRL 2769</strain>
    </source>
</reference>
<protein>
    <recommendedName>
        <fullName evidence="2">N-acetyltransferase domain-containing protein</fullName>
    </recommendedName>
</protein>
<evidence type="ECO:0000313" key="4">
    <source>
        <dbReference type="Proteomes" id="UP000703661"/>
    </source>
</evidence>
<organism evidence="3 4">
    <name type="scientific">Entomortierella chlamydospora</name>
    <dbReference type="NCBI Taxonomy" id="101097"/>
    <lineage>
        <taxon>Eukaryota</taxon>
        <taxon>Fungi</taxon>
        <taxon>Fungi incertae sedis</taxon>
        <taxon>Mucoromycota</taxon>
        <taxon>Mortierellomycotina</taxon>
        <taxon>Mortierellomycetes</taxon>
        <taxon>Mortierellales</taxon>
        <taxon>Mortierellaceae</taxon>
        <taxon>Entomortierella</taxon>
    </lineage>
</organism>
<comment type="caution">
    <text evidence="3">The sequence shown here is derived from an EMBL/GenBank/DDBJ whole genome shotgun (WGS) entry which is preliminary data.</text>
</comment>
<feature type="domain" description="N-acetyltransferase" evidence="2">
    <location>
        <begin position="46"/>
        <end position="218"/>
    </location>
</feature>
<dbReference type="SUPFAM" id="SSF55729">
    <property type="entry name" value="Acyl-CoA N-acyltransferases (Nat)"/>
    <property type="match status" value="1"/>
</dbReference>
<dbReference type="Pfam" id="PF13302">
    <property type="entry name" value="Acetyltransf_3"/>
    <property type="match status" value="1"/>
</dbReference>
<dbReference type="Gene3D" id="3.40.630.30">
    <property type="match status" value="1"/>
</dbReference>
<dbReference type="PANTHER" id="PTHR43328:SF1">
    <property type="entry name" value="N-ACETYLTRANSFERASE DOMAIN-CONTAINING PROTEIN"/>
    <property type="match status" value="1"/>
</dbReference>
<dbReference type="InterPro" id="IPR000182">
    <property type="entry name" value="GNAT_dom"/>
</dbReference>
<dbReference type="OrthoDB" id="630895at2759"/>
<dbReference type="PROSITE" id="PS51186">
    <property type="entry name" value="GNAT"/>
    <property type="match status" value="1"/>
</dbReference>
<sequence length="237" mass="26966">MSTQPSVQETTNTVAEPQKDVRSPEEIERLCKLHDSYKPIWLTETIQLAPVLPSDKEALIRHLNDPRINQYLYGPPNPYTPEDADQWIAGRIDRMTKNGTPLNLHLRDMAKGGIAIGAVTASDASDDDLQGDDTGYWLDPEYHGKGLMAKALRMILRRVSIDEVGKRKFNAHTFAENWPSRRTLEKAGFVFQPEMQKSHIVAGREIKIWVYRLYLTDEDISKMEIVEEAVPLPSLIQ</sequence>
<dbReference type="Proteomes" id="UP000703661">
    <property type="component" value="Unassembled WGS sequence"/>
</dbReference>
<feature type="region of interest" description="Disordered" evidence="1">
    <location>
        <begin position="1"/>
        <end position="23"/>
    </location>
</feature>
<dbReference type="EMBL" id="JAAAID010000007">
    <property type="protein sequence ID" value="KAG0024694.1"/>
    <property type="molecule type" value="Genomic_DNA"/>
</dbReference>
<keyword evidence="4" id="KW-1185">Reference proteome</keyword>
<evidence type="ECO:0000259" key="2">
    <source>
        <dbReference type="PROSITE" id="PS51186"/>
    </source>
</evidence>
<proteinExistence type="predicted"/>
<evidence type="ECO:0000256" key="1">
    <source>
        <dbReference type="SAM" id="MobiDB-lite"/>
    </source>
</evidence>
<evidence type="ECO:0000313" key="3">
    <source>
        <dbReference type="EMBL" id="KAG0024694.1"/>
    </source>
</evidence>